<keyword evidence="6 11" id="KW-0560">Oxidoreductase</keyword>
<dbReference type="SUPFAM" id="SSF54862">
    <property type="entry name" value="4Fe-4S ferredoxins"/>
    <property type="match status" value="1"/>
</dbReference>
<keyword evidence="4" id="KW-0949">S-adenosyl-L-methionine</keyword>
<evidence type="ECO:0000313" key="11">
    <source>
        <dbReference type="EMBL" id="MDQ0291092.1"/>
    </source>
</evidence>
<dbReference type="SUPFAM" id="SSF102114">
    <property type="entry name" value="Radical SAM enzymes"/>
    <property type="match status" value="1"/>
</dbReference>
<dbReference type="Pfam" id="PF04055">
    <property type="entry name" value="Radical_SAM"/>
    <property type="match status" value="1"/>
</dbReference>
<dbReference type="EMBL" id="JAUSVL010000001">
    <property type="protein sequence ID" value="MDQ0291092.1"/>
    <property type="molecule type" value="Genomic_DNA"/>
</dbReference>
<dbReference type="NCBIfam" id="TIGR02494">
    <property type="entry name" value="PFLE_PFLC"/>
    <property type="match status" value="1"/>
</dbReference>
<reference evidence="11" key="1">
    <citation type="submission" date="2023-07" db="EMBL/GenBank/DDBJ databases">
        <title>Genomic Encyclopedia of Type Strains, Phase IV (KMG-IV): sequencing the most valuable type-strain genomes for metagenomic binning, comparative biology and taxonomic classification.</title>
        <authorList>
            <person name="Goeker M."/>
        </authorList>
    </citation>
    <scope>NUCLEOTIDE SEQUENCE</scope>
    <source>
        <strain evidence="11">DSM 24202</strain>
    </source>
</reference>
<keyword evidence="7" id="KW-0408">Iron</keyword>
<dbReference type="InterPro" id="IPR058240">
    <property type="entry name" value="rSAM_sf"/>
</dbReference>
<keyword evidence="12" id="KW-1185">Reference proteome</keyword>
<dbReference type="SFLD" id="SFLDG01118">
    <property type="entry name" value="activating_enzymes__group_2"/>
    <property type="match status" value="1"/>
</dbReference>
<protein>
    <submittedName>
        <fullName evidence="11">Pyruvate formate lyase activating enzyme</fullName>
        <ecNumber evidence="11">1.97.1.4</ecNumber>
    </submittedName>
</protein>
<evidence type="ECO:0000259" key="9">
    <source>
        <dbReference type="PROSITE" id="PS51379"/>
    </source>
</evidence>
<comment type="similarity">
    <text evidence="2">Belongs to the organic radical-activating enzymes family.</text>
</comment>
<dbReference type="PANTHER" id="PTHR30352:SF4">
    <property type="entry name" value="PYRUVATE FORMATE-LYASE 2-ACTIVATING ENZYME"/>
    <property type="match status" value="1"/>
</dbReference>
<comment type="cofactor">
    <cofactor evidence="1">
        <name>[4Fe-4S] cluster</name>
        <dbReference type="ChEBI" id="CHEBI:49883"/>
    </cofactor>
</comment>
<keyword evidence="11" id="KW-0670">Pyruvate</keyword>
<keyword evidence="3" id="KW-0004">4Fe-4S</keyword>
<dbReference type="Gene3D" id="3.30.70.20">
    <property type="match status" value="1"/>
</dbReference>
<sequence>MTGRIVDIKRFAVHDGPGIRTTVFLKGCTLRCRWCHNPESIRPEPELGLIAAKCLSCGDCVPACPRHAHAISADGQHRIDRQLCNGCGQCVDSCYRQALELYGQEISPADVAAVIREDRAFYESSKGGVTLSGGEPLLQSDFCVELLAMLRQEGLHCAVDTCGNVPWTAIEKVIPYTDLFLYDLKHMDSAKHRQGTGAGNELILANLRRLATTGRPIEIRMPIIPSYNDDDDTLRQAGSFLASLPNISAVKILGYHSLARSKYLAIGRDDTMPDVPSPSKADLQHVADTLKTTGLQNLRF</sequence>
<dbReference type="GO" id="GO:0043365">
    <property type="term" value="F:[formate-C-acetyltransferase]-activating enzyme activity"/>
    <property type="evidence" value="ECO:0007669"/>
    <property type="project" value="UniProtKB-EC"/>
</dbReference>
<dbReference type="InterPro" id="IPR034457">
    <property type="entry name" value="Organic_radical-activating"/>
</dbReference>
<dbReference type="InterPro" id="IPR001989">
    <property type="entry name" value="Radical_activat_CS"/>
</dbReference>
<keyword evidence="8" id="KW-0411">Iron-sulfur</keyword>
<dbReference type="Gene3D" id="3.20.20.70">
    <property type="entry name" value="Aldolase class I"/>
    <property type="match status" value="1"/>
</dbReference>
<dbReference type="CDD" id="cd01335">
    <property type="entry name" value="Radical_SAM"/>
    <property type="match status" value="1"/>
</dbReference>
<dbReference type="SFLD" id="SFLDG01066">
    <property type="entry name" value="organic_radical-activating_enz"/>
    <property type="match status" value="1"/>
</dbReference>
<dbReference type="PIRSF" id="PIRSF000371">
    <property type="entry name" value="PFL_act_enz"/>
    <property type="match status" value="1"/>
</dbReference>
<dbReference type="InterPro" id="IPR017900">
    <property type="entry name" value="4Fe4S_Fe_S_CS"/>
</dbReference>
<feature type="domain" description="4Fe-4S ferredoxin-type" evidence="9">
    <location>
        <begin position="45"/>
        <end position="74"/>
    </location>
</feature>
<feature type="domain" description="4Fe-4S ferredoxin-type" evidence="9">
    <location>
        <begin position="75"/>
        <end position="104"/>
    </location>
</feature>
<evidence type="ECO:0000256" key="8">
    <source>
        <dbReference type="ARBA" id="ARBA00023014"/>
    </source>
</evidence>
<dbReference type="PROSITE" id="PS51918">
    <property type="entry name" value="RADICAL_SAM"/>
    <property type="match status" value="1"/>
</dbReference>
<dbReference type="InterPro" id="IPR012839">
    <property type="entry name" value="Organic_radical_activase"/>
</dbReference>
<dbReference type="Proteomes" id="UP001238163">
    <property type="component" value="Unassembled WGS sequence"/>
</dbReference>
<organism evidence="11 12">
    <name type="scientific">Oligosphaera ethanolica</name>
    <dbReference type="NCBI Taxonomy" id="760260"/>
    <lineage>
        <taxon>Bacteria</taxon>
        <taxon>Pseudomonadati</taxon>
        <taxon>Lentisphaerota</taxon>
        <taxon>Oligosphaeria</taxon>
        <taxon>Oligosphaerales</taxon>
        <taxon>Oligosphaeraceae</taxon>
        <taxon>Oligosphaera</taxon>
    </lineage>
</organism>
<evidence type="ECO:0000256" key="3">
    <source>
        <dbReference type="ARBA" id="ARBA00022485"/>
    </source>
</evidence>
<keyword evidence="11" id="KW-0456">Lyase</keyword>
<dbReference type="InterPro" id="IPR013785">
    <property type="entry name" value="Aldolase_TIM"/>
</dbReference>
<dbReference type="PROSITE" id="PS00198">
    <property type="entry name" value="4FE4S_FER_1"/>
    <property type="match status" value="1"/>
</dbReference>
<evidence type="ECO:0000259" key="10">
    <source>
        <dbReference type="PROSITE" id="PS51918"/>
    </source>
</evidence>
<name>A0AAE3VIC8_9BACT</name>
<comment type="caution">
    <text evidence="11">The sequence shown here is derived from an EMBL/GenBank/DDBJ whole genome shotgun (WGS) entry which is preliminary data.</text>
</comment>
<dbReference type="GO" id="GO:0051539">
    <property type="term" value="F:4 iron, 4 sulfur cluster binding"/>
    <property type="evidence" value="ECO:0007669"/>
    <property type="project" value="UniProtKB-KW"/>
</dbReference>
<evidence type="ECO:0000256" key="7">
    <source>
        <dbReference type="ARBA" id="ARBA00023004"/>
    </source>
</evidence>
<dbReference type="AlphaFoldDB" id="A0AAE3VIC8"/>
<dbReference type="SFLD" id="SFLDS00029">
    <property type="entry name" value="Radical_SAM"/>
    <property type="match status" value="1"/>
</dbReference>
<proteinExistence type="inferred from homology"/>
<gene>
    <name evidence="11" type="ORF">J3R75_003199</name>
</gene>
<dbReference type="GO" id="GO:0016829">
    <property type="term" value="F:lyase activity"/>
    <property type="evidence" value="ECO:0007669"/>
    <property type="project" value="UniProtKB-KW"/>
</dbReference>
<dbReference type="PROSITE" id="PS51379">
    <property type="entry name" value="4FE4S_FER_2"/>
    <property type="match status" value="2"/>
</dbReference>
<dbReference type="PROSITE" id="PS01087">
    <property type="entry name" value="RADICAL_ACTIVATING"/>
    <property type="match status" value="1"/>
</dbReference>
<evidence type="ECO:0000256" key="1">
    <source>
        <dbReference type="ARBA" id="ARBA00001966"/>
    </source>
</evidence>
<evidence type="ECO:0000256" key="5">
    <source>
        <dbReference type="ARBA" id="ARBA00022723"/>
    </source>
</evidence>
<dbReference type="PANTHER" id="PTHR30352">
    <property type="entry name" value="PYRUVATE FORMATE-LYASE-ACTIVATING ENZYME"/>
    <property type="match status" value="1"/>
</dbReference>
<keyword evidence="5" id="KW-0479">Metal-binding</keyword>
<evidence type="ECO:0000256" key="2">
    <source>
        <dbReference type="ARBA" id="ARBA00009777"/>
    </source>
</evidence>
<evidence type="ECO:0000256" key="6">
    <source>
        <dbReference type="ARBA" id="ARBA00023002"/>
    </source>
</evidence>
<feature type="domain" description="Radical SAM core" evidence="10">
    <location>
        <begin position="14"/>
        <end position="296"/>
    </location>
</feature>
<dbReference type="EC" id="1.97.1.4" evidence="11"/>
<dbReference type="InterPro" id="IPR017896">
    <property type="entry name" value="4Fe4S_Fe-S-bd"/>
</dbReference>
<dbReference type="InterPro" id="IPR040074">
    <property type="entry name" value="BssD/PflA/YjjW"/>
</dbReference>
<dbReference type="RefSeq" id="WP_307263363.1">
    <property type="nucleotide sequence ID" value="NZ_JAUSVL010000001.1"/>
</dbReference>
<evidence type="ECO:0000313" key="12">
    <source>
        <dbReference type="Proteomes" id="UP001238163"/>
    </source>
</evidence>
<dbReference type="InterPro" id="IPR007197">
    <property type="entry name" value="rSAM"/>
</dbReference>
<dbReference type="GO" id="GO:0046872">
    <property type="term" value="F:metal ion binding"/>
    <property type="evidence" value="ECO:0007669"/>
    <property type="project" value="UniProtKB-KW"/>
</dbReference>
<evidence type="ECO:0000256" key="4">
    <source>
        <dbReference type="ARBA" id="ARBA00022691"/>
    </source>
</evidence>
<accession>A0AAE3VIC8</accession>